<protein>
    <submittedName>
        <fullName evidence="1">Uncharacterized protein</fullName>
    </submittedName>
</protein>
<reference evidence="1" key="1">
    <citation type="journal article" date="2015" name="Nature">
        <title>Complex archaea that bridge the gap between prokaryotes and eukaryotes.</title>
        <authorList>
            <person name="Spang A."/>
            <person name="Saw J.H."/>
            <person name="Jorgensen S.L."/>
            <person name="Zaremba-Niedzwiedzka K."/>
            <person name="Martijn J."/>
            <person name="Lind A.E."/>
            <person name="van Eijk R."/>
            <person name="Schleper C."/>
            <person name="Guy L."/>
            <person name="Ettema T.J."/>
        </authorList>
    </citation>
    <scope>NUCLEOTIDE SEQUENCE</scope>
</reference>
<organism evidence="1">
    <name type="scientific">marine sediment metagenome</name>
    <dbReference type="NCBI Taxonomy" id="412755"/>
    <lineage>
        <taxon>unclassified sequences</taxon>
        <taxon>metagenomes</taxon>
        <taxon>ecological metagenomes</taxon>
    </lineage>
</organism>
<evidence type="ECO:0000313" key="1">
    <source>
        <dbReference type="EMBL" id="KKM66386.1"/>
    </source>
</evidence>
<name>A0A0F9JVB5_9ZZZZ</name>
<accession>A0A0F9JVB5</accession>
<comment type="caution">
    <text evidence="1">The sequence shown here is derived from an EMBL/GenBank/DDBJ whole genome shotgun (WGS) entry which is preliminary data.</text>
</comment>
<dbReference type="AlphaFoldDB" id="A0A0F9JVB5"/>
<gene>
    <name evidence="1" type="ORF">LCGC14_1481680</name>
</gene>
<dbReference type="EMBL" id="LAZR01010543">
    <property type="protein sequence ID" value="KKM66386.1"/>
    <property type="molecule type" value="Genomic_DNA"/>
</dbReference>
<proteinExistence type="predicted"/>
<sequence>MDAIKAWFSGSKDYYQGVAIYASLPVKKTRILKNLNRGKNNRNMSTLVSELRKYGSMPKPVKKSEPVIVVKEAHPDQKEINTEHVRTQLATESQKQEFTGIRLGDLPAELRPRFLRAQKIFYDMIELKFALNDLPDNASDKALPIMINIFQLDEERDTIWEELHHWKKHRTLLTVPEDDFSKLDPKSLWRKKRNLEANITKISKRVDQRYSDLETETNKHDRLLIESSIRKSENTLHQHKVNLEKIKKLI</sequence>